<dbReference type="InterPro" id="IPR005887">
    <property type="entry name" value="GH92_a_mannosidase_put"/>
</dbReference>
<sequence length="764" mass="86684">MHYQLVIFLLLSSTFCSGQIGNDVSDTGKTPVDYINPLIGTAFEGFSAGLEGGGAAPFVNRPFAMTNFLAQTNQNKMGLMAYTYEQDRIIGFLASHQPTVWMGDYGYVSIMPQIGAIEVLPERRGLHFRHEDEVSKPHYYSVIMQSGTERIRGEIAGASRAAEFRFTFPAKTVRRIIIQGINVDSSLNDPINDYQTRLNTLEGYVWVDPVNRRIVGFNPDRQSAQLGPPLENFRGYFVLQFDRDFMGYGTWNSAGIVPGGQSLSGARVGAYVEFGPSAGDDEPVLVKIGTSFISEDQAIYNMNHEIPGWDFEGVVADTYQAWKQCMDRLVLGNSVDDRSKKIFYTALYRTLLFPREFSEYGRYYSAFDDRVHKGDSYNDFSLWDTFRAQHPLIALIQPERVNPMINSLLQMYQEGGWLPKWPNPTYTNIMIGTHADAVISDAYVKGFRGYDIELALAAMMKNAEAPPQGDTLKRWRDRERWTSYEARAGLTYYLGRGFVPADQTEESVSRTIEFGIDDWCIAQVAKGQGQSVMYEQLMKSSSNWKNLYNRTTGFIAPRNSDGSWYRDKDVGFTEGSKWTYLFGAMHDIEGMINIMGGRDSFVSKLDTNFQQHLYRHDNEPGHHYIYLYNYVGQPWKTQELIRKHTSEENFRDAPIGINGNDDCGQMSAWYLFSVMGFYPVVPASGEYVLGAPQFSDITLRLSENRILTVRARNLSEENKYVKAVYLNGERLSNFIVKHAKLMEGGTLEFVMTDVPTNAFPELTE</sequence>
<dbReference type="InterPro" id="IPR050883">
    <property type="entry name" value="PNGase"/>
</dbReference>
<dbReference type="InterPro" id="IPR014718">
    <property type="entry name" value="GH-type_carb-bd"/>
</dbReference>
<dbReference type="SUPFAM" id="SSF48208">
    <property type="entry name" value="Six-hairpin glycosidases"/>
    <property type="match status" value="1"/>
</dbReference>
<dbReference type="Proteomes" id="UP000597338">
    <property type="component" value="Unassembled WGS sequence"/>
</dbReference>
<dbReference type="Gene3D" id="1.20.1610.10">
    <property type="entry name" value="alpha-1,2-mannosidases domains"/>
    <property type="match status" value="1"/>
</dbReference>
<dbReference type="Gene3D" id="3.30.2080.10">
    <property type="entry name" value="GH92 mannosidase domain"/>
    <property type="match status" value="1"/>
</dbReference>
<comment type="caution">
    <text evidence="7">The sequence shown here is derived from an EMBL/GenBank/DDBJ whole genome shotgun (WGS) entry which is preliminary data.</text>
</comment>
<evidence type="ECO:0000313" key="8">
    <source>
        <dbReference type="Proteomes" id="UP000597338"/>
    </source>
</evidence>
<feature type="signal peptide" evidence="4">
    <location>
        <begin position="1"/>
        <end position="18"/>
    </location>
</feature>
<proteinExistence type="predicted"/>
<dbReference type="Gene3D" id="2.70.98.10">
    <property type="match status" value="1"/>
</dbReference>
<comment type="subunit">
    <text evidence="2">Monomer.</text>
</comment>
<feature type="chain" id="PRO_5045752085" evidence="4">
    <location>
        <begin position="19"/>
        <end position="764"/>
    </location>
</feature>
<gene>
    <name evidence="7" type="ORF">GCM10011386_26100</name>
</gene>
<dbReference type="NCBIfam" id="TIGR01180">
    <property type="entry name" value="aman2_put"/>
    <property type="match status" value="1"/>
</dbReference>
<evidence type="ECO:0000256" key="1">
    <source>
        <dbReference type="ARBA" id="ARBA00001913"/>
    </source>
</evidence>
<dbReference type="PANTHER" id="PTHR12143:SF43">
    <property type="entry name" value="PUTATIVE-RELATED"/>
    <property type="match status" value="1"/>
</dbReference>
<evidence type="ECO:0000256" key="3">
    <source>
        <dbReference type="ARBA" id="ARBA00022837"/>
    </source>
</evidence>
<dbReference type="Pfam" id="PF07971">
    <property type="entry name" value="Glyco_hydro_92"/>
    <property type="match status" value="1"/>
</dbReference>
<reference evidence="8" key="1">
    <citation type="journal article" date="2019" name="Int. J. Syst. Evol. Microbiol.">
        <title>The Global Catalogue of Microorganisms (GCM) 10K type strain sequencing project: providing services to taxonomists for standard genome sequencing and annotation.</title>
        <authorList>
            <consortium name="The Broad Institute Genomics Platform"/>
            <consortium name="The Broad Institute Genome Sequencing Center for Infectious Disease"/>
            <person name="Wu L."/>
            <person name="Ma J."/>
        </authorList>
    </citation>
    <scope>NUCLEOTIDE SEQUENCE [LARGE SCALE GENOMIC DNA]</scope>
    <source>
        <strain evidence="8">CGMCC 1.15342</strain>
    </source>
</reference>
<evidence type="ECO:0000256" key="2">
    <source>
        <dbReference type="ARBA" id="ARBA00011245"/>
    </source>
</evidence>
<name>A0ABQ1M0E7_9SPHI</name>
<keyword evidence="8" id="KW-1185">Reference proteome</keyword>
<organism evidence="7 8">
    <name type="scientific">Parapedobacter defluvii</name>
    <dbReference type="NCBI Taxonomy" id="2045106"/>
    <lineage>
        <taxon>Bacteria</taxon>
        <taxon>Pseudomonadati</taxon>
        <taxon>Bacteroidota</taxon>
        <taxon>Sphingobacteriia</taxon>
        <taxon>Sphingobacteriales</taxon>
        <taxon>Sphingobacteriaceae</taxon>
        <taxon>Parapedobacter</taxon>
    </lineage>
</organism>
<evidence type="ECO:0000259" key="6">
    <source>
        <dbReference type="Pfam" id="PF17678"/>
    </source>
</evidence>
<keyword evidence="3" id="KW-0106">Calcium</keyword>
<accession>A0ABQ1M0E7</accession>
<dbReference type="InterPro" id="IPR041371">
    <property type="entry name" value="GH92_N"/>
</dbReference>
<evidence type="ECO:0000256" key="4">
    <source>
        <dbReference type="SAM" id="SignalP"/>
    </source>
</evidence>
<dbReference type="RefSeq" id="WP_188751375.1">
    <property type="nucleotide sequence ID" value="NZ_BMIK01000008.1"/>
</dbReference>
<dbReference type="InterPro" id="IPR008928">
    <property type="entry name" value="6-hairpin_glycosidase_sf"/>
</dbReference>
<evidence type="ECO:0000313" key="7">
    <source>
        <dbReference type="EMBL" id="GGC32744.1"/>
    </source>
</evidence>
<dbReference type="PANTHER" id="PTHR12143">
    <property type="entry name" value="PEPTIDE N-GLYCANASE PNGASE -RELATED"/>
    <property type="match status" value="1"/>
</dbReference>
<dbReference type="EMBL" id="BMIK01000008">
    <property type="protein sequence ID" value="GGC32744.1"/>
    <property type="molecule type" value="Genomic_DNA"/>
</dbReference>
<dbReference type="Pfam" id="PF17678">
    <property type="entry name" value="Glyco_hydro_92N"/>
    <property type="match status" value="1"/>
</dbReference>
<keyword evidence="4" id="KW-0732">Signal</keyword>
<feature type="domain" description="Glycosyl hydrolase family 92 N-terminal" evidence="6">
    <location>
        <begin position="34"/>
        <end position="291"/>
    </location>
</feature>
<feature type="domain" description="Glycosyl hydrolase family 92" evidence="5">
    <location>
        <begin position="297"/>
        <end position="752"/>
    </location>
</feature>
<protein>
    <submittedName>
        <fullName evidence="7">Alpha-1 2-mannosidase</fullName>
    </submittedName>
</protein>
<comment type="cofactor">
    <cofactor evidence="1">
        <name>Ca(2+)</name>
        <dbReference type="ChEBI" id="CHEBI:29108"/>
    </cofactor>
</comment>
<evidence type="ECO:0000259" key="5">
    <source>
        <dbReference type="Pfam" id="PF07971"/>
    </source>
</evidence>
<dbReference type="InterPro" id="IPR012939">
    <property type="entry name" value="Glyco_hydro_92"/>
</dbReference>
<dbReference type="Gene3D" id="1.20.1050.60">
    <property type="entry name" value="alpha-1,2-mannosidase"/>
    <property type="match status" value="1"/>
</dbReference>